<dbReference type="AlphaFoldDB" id="A0AAD9WK02"/>
<name>A0AAD9WK02_9ROSI</name>
<sequence>MQNLLKKSDALRNKIQTLDSETKASLDILKKREVTIDGSVEIAMEQLEDRTPYSTISHVKKKRNGTTLTVKSMTTRRC</sequence>
<reference evidence="1" key="1">
    <citation type="journal article" date="2023" name="Plant J.">
        <title>Genome sequences and population genomics provide insights into the demographic history, inbreeding, and mutation load of two 'living fossil' tree species of Dipteronia.</title>
        <authorList>
            <person name="Feng Y."/>
            <person name="Comes H.P."/>
            <person name="Chen J."/>
            <person name="Zhu S."/>
            <person name="Lu R."/>
            <person name="Zhang X."/>
            <person name="Li P."/>
            <person name="Qiu J."/>
            <person name="Olsen K.M."/>
            <person name="Qiu Y."/>
        </authorList>
    </citation>
    <scope>NUCLEOTIDE SEQUENCE</scope>
    <source>
        <strain evidence="1">KIB01</strain>
    </source>
</reference>
<protein>
    <submittedName>
        <fullName evidence="1">Uncharacterized protein</fullName>
    </submittedName>
</protein>
<gene>
    <name evidence="1" type="ORF">Ddye_028798</name>
</gene>
<accession>A0AAD9WK02</accession>
<proteinExistence type="predicted"/>
<dbReference type="EMBL" id="JANJYI010000009">
    <property type="protein sequence ID" value="KAK2634006.1"/>
    <property type="molecule type" value="Genomic_DNA"/>
</dbReference>
<comment type="caution">
    <text evidence="1">The sequence shown here is derived from an EMBL/GenBank/DDBJ whole genome shotgun (WGS) entry which is preliminary data.</text>
</comment>
<organism evidence="1 2">
    <name type="scientific">Dipteronia dyeriana</name>
    <dbReference type="NCBI Taxonomy" id="168575"/>
    <lineage>
        <taxon>Eukaryota</taxon>
        <taxon>Viridiplantae</taxon>
        <taxon>Streptophyta</taxon>
        <taxon>Embryophyta</taxon>
        <taxon>Tracheophyta</taxon>
        <taxon>Spermatophyta</taxon>
        <taxon>Magnoliopsida</taxon>
        <taxon>eudicotyledons</taxon>
        <taxon>Gunneridae</taxon>
        <taxon>Pentapetalae</taxon>
        <taxon>rosids</taxon>
        <taxon>malvids</taxon>
        <taxon>Sapindales</taxon>
        <taxon>Sapindaceae</taxon>
        <taxon>Hippocastanoideae</taxon>
        <taxon>Acereae</taxon>
        <taxon>Dipteronia</taxon>
    </lineage>
</organism>
<keyword evidence="2" id="KW-1185">Reference proteome</keyword>
<evidence type="ECO:0000313" key="1">
    <source>
        <dbReference type="EMBL" id="KAK2634006.1"/>
    </source>
</evidence>
<dbReference type="Proteomes" id="UP001280121">
    <property type="component" value="Unassembled WGS sequence"/>
</dbReference>
<evidence type="ECO:0000313" key="2">
    <source>
        <dbReference type="Proteomes" id="UP001280121"/>
    </source>
</evidence>